<evidence type="ECO:0000256" key="6">
    <source>
        <dbReference type="ARBA" id="ARBA00034021"/>
    </source>
</evidence>
<gene>
    <name evidence="9" type="ORF">A2161_13435</name>
</gene>
<dbReference type="SUPFAM" id="SSF52096">
    <property type="entry name" value="ClpP/crotonase"/>
    <property type="match status" value="1"/>
</dbReference>
<evidence type="ECO:0000256" key="3">
    <source>
        <dbReference type="ARBA" id="ARBA00022670"/>
    </source>
</evidence>
<evidence type="ECO:0000313" key="10">
    <source>
        <dbReference type="Proteomes" id="UP000179266"/>
    </source>
</evidence>
<dbReference type="PROSITE" id="PS00382">
    <property type="entry name" value="CLP_PROTEASE_HIS"/>
    <property type="match status" value="1"/>
</dbReference>
<evidence type="ECO:0000256" key="5">
    <source>
        <dbReference type="ARBA" id="ARBA00022825"/>
    </source>
</evidence>
<name>A0A1F7RS47_9BACT</name>
<reference evidence="9 10" key="1">
    <citation type="journal article" date="2016" name="Nat. Commun.">
        <title>Thousands of microbial genomes shed light on interconnected biogeochemical processes in an aquifer system.</title>
        <authorList>
            <person name="Anantharaman K."/>
            <person name="Brown C.T."/>
            <person name="Hug L.A."/>
            <person name="Sharon I."/>
            <person name="Castelle C.J."/>
            <person name="Probst A.J."/>
            <person name="Thomas B.C."/>
            <person name="Singh A."/>
            <person name="Wilkins M.J."/>
            <person name="Karaoz U."/>
            <person name="Brodie E.L."/>
            <person name="Williams K.H."/>
            <person name="Hubbard S.S."/>
            <person name="Banfield J.F."/>
        </authorList>
    </citation>
    <scope>NUCLEOTIDE SEQUENCE [LARGE SCALE GENOMIC DNA]</scope>
</reference>
<dbReference type="Pfam" id="PF00574">
    <property type="entry name" value="CLP_protease"/>
    <property type="match status" value="1"/>
</dbReference>
<dbReference type="GO" id="GO:0004252">
    <property type="term" value="F:serine-type endopeptidase activity"/>
    <property type="evidence" value="ECO:0007669"/>
    <property type="project" value="UniProtKB-EC"/>
</dbReference>
<dbReference type="Proteomes" id="UP000179266">
    <property type="component" value="Unassembled WGS sequence"/>
</dbReference>
<keyword evidence="2" id="KW-0963">Cytoplasm</keyword>
<dbReference type="PRINTS" id="PR00127">
    <property type="entry name" value="CLPPROTEASEP"/>
</dbReference>
<keyword evidence="4" id="KW-0378">Hydrolase</keyword>
<accession>A0A1F7RS47</accession>
<dbReference type="CDD" id="cd07017">
    <property type="entry name" value="S14_ClpP_2"/>
    <property type="match status" value="1"/>
</dbReference>
<proteinExistence type="inferred from homology"/>
<dbReference type="GO" id="GO:0006515">
    <property type="term" value="P:protein quality control for misfolded or incompletely synthesized proteins"/>
    <property type="evidence" value="ECO:0007669"/>
    <property type="project" value="TreeGrafter"/>
</dbReference>
<protein>
    <recommendedName>
        <fullName evidence="8">ATP-dependent Clp protease proteolytic subunit</fullName>
    </recommendedName>
</protein>
<keyword evidence="5" id="KW-0720">Serine protease</keyword>
<dbReference type="Gene3D" id="3.90.226.10">
    <property type="entry name" value="2-enoyl-CoA Hydratase, Chain A, domain 1"/>
    <property type="match status" value="1"/>
</dbReference>
<evidence type="ECO:0000256" key="4">
    <source>
        <dbReference type="ARBA" id="ARBA00022801"/>
    </source>
</evidence>
<dbReference type="InterPro" id="IPR033135">
    <property type="entry name" value="ClpP_His_AS"/>
</dbReference>
<evidence type="ECO:0000256" key="7">
    <source>
        <dbReference type="PROSITE-ProRule" id="PRU10086"/>
    </source>
</evidence>
<dbReference type="EMBL" id="MGDD01000257">
    <property type="protein sequence ID" value="OGL43717.1"/>
    <property type="molecule type" value="Genomic_DNA"/>
</dbReference>
<dbReference type="InterPro" id="IPR001907">
    <property type="entry name" value="ClpP"/>
</dbReference>
<comment type="similarity">
    <text evidence="1 8">Belongs to the peptidase S14 family.</text>
</comment>
<keyword evidence="3" id="KW-0645">Protease</keyword>
<dbReference type="GO" id="GO:0004176">
    <property type="term" value="F:ATP-dependent peptidase activity"/>
    <property type="evidence" value="ECO:0007669"/>
    <property type="project" value="InterPro"/>
</dbReference>
<evidence type="ECO:0000313" key="9">
    <source>
        <dbReference type="EMBL" id="OGL43717.1"/>
    </source>
</evidence>
<dbReference type="AlphaFoldDB" id="A0A1F7RS47"/>
<dbReference type="GO" id="GO:0009368">
    <property type="term" value="C:endopeptidase Clp complex"/>
    <property type="evidence" value="ECO:0007669"/>
    <property type="project" value="TreeGrafter"/>
</dbReference>
<feature type="active site" evidence="7">
    <location>
        <position position="103"/>
    </location>
</feature>
<evidence type="ECO:0000256" key="8">
    <source>
        <dbReference type="RuleBase" id="RU003567"/>
    </source>
</evidence>
<comment type="caution">
    <text evidence="9">The sequence shown here is derived from an EMBL/GenBank/DDBJ whole genome shotgun (WGS) entry which is preliminary data.</text>
</comment>
<dbReference type="PANTHER" id="PTHR10381">
    <property type="entry name" value="ATP-DEPENDENT CLP PROTEASE PROTEOLYTIC SUBUNIT"/>
    <property type="match status" value="1"/>
</dbReference>
<sequence length="177" mass="19466">MSAKMMKTRTIIISEPVTAKLAQKVITQLLLLEQDSDEDITVIVNSPGGDGYSGNAIYDMMKFVKPRVRTLVAGMAASAGTTITLGGAKGHRFSLPHSKILIHQPSMGMRGTATDIEIEATQLAKFHKDMIKLISIETGKTEEKIADDIKRNFWMSAEEAKEYGVINKIIKCRSELP</sequence>
<dbReference type="InterPro" id="IPR023562">
    <property type="entry name" value="ClpP/TepA"/>
</dbReference>
<dbReference type="GO" id="GO:0051117">
    <property type="term" value="F:ATPase binding"/>
    <property type="evidence" value="ECO:0007669"/>
    <property type="project" value="TreeGrafter"/>
</dbReference>
<evidence type="ECO:0000256" key="1">
    <source>
        <dbReference type="ARBA" id="ARBA00007039"/>
    </source>
</evidence>
<dbReference type="PANTHER" id="PTHR10381:SF70">
    <property type="entry name" value="ATP-DEPENDENT CLP PROTEASE PROTEOLYTIC SUBUNIT"/>
    <property type="match status" value="1"/>
</dbReference>
<dbReference type="InterPro" id="IPR029045">
    <property type="entry name" value="ClpP/crotonase-like_dom_sf"/>
</dbReference>
<evidence type="ECO:0000256" key="2">
    <source>
        <dbReference type="ARBA" id="ARBA00022490"/>
    </source>
</evidence>
<comment type="catalytic activity">
    <reaction evidence="6 7">
        <text>Hydrolysis of proteins to small peptides in the presence of ATP and magnesium. alpha-casein is the usual test substrate. In the absence of ATP, only oligopeptides shorter than five residues are hydrolyzed (such as succinyl-Leu-Tyr-|-NHMec, and Leu-Tyr-Leu-|-Tyr-Trp, in which cleavage of the -Tyr-|-Leu- and -Tyr-|-Trp bonds also occurs).</text>
        <dbReference type="EC" id="3.4.21.92"/>
    </reaction>
</comment>
<organism evidence="9 10">
    <name type="scientific">Candidatus Schekmanbacteria bacterium RBG_13_48_7</name>
    <dbReference type="NCBI Taxonomy" id="1817878"/>
    <lineage>
        <taxon>Bacteria</taxon>
        <taxon>Candidatus Schekmaniibacteriota</taxon>
    </lineage>
</organism>